<evidence type="ECO:0000313" key="2">
    <source>
        <dbReference type="Proteomes" id="UP000285286"/>
    </source>
</evidence>
<gene>
    <name evidence="1" type="ORF">BHU25_22100</name>
</gene>
<reference evidence="1 2" key="1">
    <citation type="submission" date="2016-10" db="EMBL/GenBank/DDBJ databases">
        <title>Comparative genome analysis of multiple Pseudomonas spp. focuses on biocontrol and plant growth promoting traits.</title>
        <authorList>
            <person name="Tao X.-Y."/>
            <person name="Taylor C.G."/>
        </authorList>
    </citation>
    <scope>NUCLEOTIDE SEQUENCE [LARGE SCALE GENOMIC DNA]</scope>
    <source>
        <strain evidence="1 2">15D11</strain>
    </source>
</reference>
<sequence length="277" mass="30507">MPTENRSSNTEQMVSVPMSTLEKCLRDANLVRFTCDKHVLLLQDLLSQSAAQHQDEPVAWVIFDNGFIDDHTTDKDLADGWCEQGLEVSALYTHADAGEVERLRNELAGTVAECQRRRNSCADLIAECDTLRAQLAEQNALLRGTSLMLKSIAHKLDGFHRDFPGQWCGYLDRALGGAKHQYGVIEAALSASAEQSAPVERGPWQPITAPGQVQEGDWLSFTVAGGFICAQARLIINPGTPREEIIYNRQKNHYFVTSMAIDGTSTHKGVLVAKAQV</sequence>
<accession>A0A423CYY1</accession>
<dbReference type="AlphaFoldDB" id="A0A423CYY1"/>
<dbReference type="EMBL" id="MOAM01000035">
    <property type="protein sequence ID" value="ROL64575.1"/>
    <property type="molecule type" value="Genomic_DNA"/>
</dbReference>
<proteinExistence type="predicted"/>
<protein>
    <submittedName>
        <fullName evidence="1">Uncharacterized protein</fullName>
    </submittedName>
</protein>
<dbReference type="RefSeq" id="WP_123567439.1">
    <property type="nucleotide sequence ID" value="NZ_MOAM01000035.1"/>
</dbReference>
<name>A0A423CYY1_9PSED</name>
<keyword evidence="2" id="KW-1185">Reference proteome</keyword>
<organism evidence="1 2">
    <name type="scientific">Pseudomonas vranovensis</name>
    <dbReference type="NCBI Taxonomy" id="321661"/>
    <lineage>
        <taxon>Bacteria</taxon>
        <taxon>Pseudomonadati</taxon>
        <taxon>Pseudomonadota</taxon>
        <taxon>Gammaproteobacteria</taxon>
        <taxon>Pseudomonadales</taxon>
        <taxon>Pseudomonadaceae</taxon>
        <taxon>Pseudomonas</taxon>
    </lineage>
</organism>
<comment type="caution">
    <text evidence="1">The sequence shown here is derived from an EMBL/GenBank/DDBJ whole genome shotgun (WGS) entry which is preliminary data.</text>
</comment>
<dbReference type="Proteomes" id="UP000285286">
    <property type="component" value="Unassembled WGS sequence"/>
</dbReference>
<evidence type="ECO:0000313" key="1">
    <source>
        <dbReference type="EMBL" id="ROL64575.1"/>
    </source>
</evidence>